<organism evidence="5 6">
    <name type="scientific">Sphingobacterium pedocola</name>
    <dbReference type="NCBI Taxonomy" id="2082722"/>
    <lineage>
        <taxon>Bacteria</taxon>
        <taxon>Pseudomonadati</taxon>
        <taxon>Bacteroidota</taxon>
        <taxon>Sphingobacteriia</taxon>
        <taxon>Sphingobacteriales</taxon>
        <taxon>Sphingobacteriaceae</taxon>
        <taxon>Sphingobacterium</taxon>
    </lineage>
</organism>
<evidence type="ECO:0000256" key="1">
    <source>
        <dbReference type="ARBA" id="ARBA00007274"/>
    </source>
</evidence>
<evidence type="ECO:0000256" key="4">
    <source>
        <dbReference type="ARBA" id="ARBA00023315"/>
    </source>
</evidence>
<protein>
    <submittedName>
        <fullName evidence="5">Acyltransferase</fullName>
    </submittedName>
</protein>
<keyword evidence="6" id="KW-1185">Reference proteome</keyword>
<reference evidence="5 6" key="1">
    <citation type="submission" date="2018-02" db="EMBL/GenBank/DDBJ databases">
        <title>Sphingobacterium KA21.</title>
        <authorList>
            <person name="Vasarhelyi B.M."/>
            <person name="Deshmukh S."/>
            <person name="Balint B."/>
            <person name="Kukolya J."/>
        </authorList>
    </citation>
    <scope>NUCLEOTIDE SEQUENCE [LARGE SCALE GENOMIC DNA]</scope>
    <source>
        <strain evidence="5 6">Ka21</strain>
    </source>
</reference>
<dbReference type="EMBL" id="PSKQ01000022">
    <property type="protein sequence ID" value="MBE8722053.1"/>
    <property type="molecule type" value="Genomic_DNA"/>
</dbReference>
<evidence type="ECO:0000256" key="3">
    <source>
        <dbReference type="ARBA" id="ARBA00022737"/>
    </source>
</evidence>
<dbReference type="SUPFAM" id="SSF51161">
    <property type="entry name" value="Trimeric LpxA-like enzymes"/>
    <property type="match status" value="1"/>
</dbReference>
<comment type="similarity">
    <text evidence="1">Belongs to the transferase hexapeptide repeat family.</text>
</comment>
<dbReference type="PROSITE" id="PS00101">
    <property type="entry name" value="HEXAPEP_TRANSFERASES"/>
    <property type="match status" value="1"/>
</dbReference>
<dbReference type="Proteomes" id="UP000618319">
    <property type="component" value="Unassembled WGS sequence"/>
</dbReference>
<proteinExistence type="inferred from homology"/>
<dbReference type="InterPro" id="IPR051159">
    <property type="entry name" value="Hexapeptide_acetyltransf"/>
</dbReference>
<keyword evidence="3" id="KW-0677">Repeat</keyword>
<comment type="caution">
    <text evidence="5">The sequence shown here is derived from an EMBL/GenBank/DDBJ whole genome shotgun (WGS) entry which is preliminary data.</text>
</comment>
<dbReference type="PANTHER" id="PTHR23416:SF23">
    <property type="entry name" value="ACETYLTRANSFERASE C18B11.09C-RELATED"/>
    <property type="match status" value="1"/>
</dbReference>
<evidence type="ECO:0000256" key="2">
    <source>
        <dbReference type="ARBA" id="ARBA00022679"/>
    </source>
</evidence>
<keyword evidence="4 5" id="KW-0012">Acyltransferase</keyword>
<dbReference type="GO" id="GO:0016746">
    <property type="term" value="F:acyltransferase activity"/>
    <property type="evidence" value="ECO:0007669"/>
    <property type="project" value="UniProtKB-KW"/>
</dbReference>
<dbReference type="Gene3D" id="2.160.10.10">
    <property type="entry name" value="Hexapeptide repeat proteins"/>
    <property type="match status" value="1"/>
</dbReference>
<dbReference type="InterPro" id="IPR001451">
    <property type="entry name" value="Hexapep"/>
</dbReference>
<evidence type="ECO:0000313" key="5">
    <source>
        <dbReference type="EMBL" id="MBE8722053.1"/>
    </source>
</evidence>
<dbReference type="Pfam" id="PF00132">
    <property type="entry name" value="Hexapep"/>
    <property type="match status" value="1"/>
</dbReference>
<accession>A0ABR9T9Q8</accession>
<evidence type="ECO:0000313" key="6">
    <source>
        <dbReference type="Proteomes" id="UP000618319"/>
    </source>
</evidence>
<gene>
    <name evidence="5" type="ORF">C4F40_15095</name>
</gene>
<sequence length="148" mass="15766">MIDLCRKKFRKFGENSQIRPGVYVVGCSKVEIGNDIVLRPGTMIHAETATLDISLIIEDQVLIGSGVHIYVENHKFDDPNVPIFEQGHSGAALVVLEKGCWIGANVIILPGVTIGKNAVIGAGSVVTKSIPEKVIAVGNPAKVIRSLA</sequence>
<name>A0ABR9T9Q8_9SPHI</name>
<dbReference type="InterPro" id="IPR018357">
    <property type="entry name" value="Hexapep_transf_CS"/>
</dbReference>
<dbReference type="PANTHER" id="PTHR23416">
    <property type="entry name" value="SIALIC ACID SYNTHASE-RELATED"/>
    <property type="match status" value="1"/>
</dbReference>
<dbReference type="InterPro" id="IPR011004">
    <property type="entry name" value="Trimer_LpxA-like_sf"/>
</dbReference>
<keyword evidence="2" id="KW-0808">Transferase</keyword>